<dbReference type="InterPro" id="IPR036259">
    <property type="entry name" value="MFS_trans_sf"/>
</dbReference>
<feature type="transmembrane region" description="Helical" evidence="8">
    <location>
        <begin position="81"/>
        <end position="100"/>
    </location>
</feature>
<evidence type="ECO:0000313" key="11">
    <source>
        <dbReference type="Proteomes" id="UP001161405"/>
    </source>
</evidence>
<feature type="transmembrane region" description="Helical" evidence="8">
    <location>
        <begin position="12"/>
        <end position="36"/>
    </location>
</feature>
<accession>A0ABQ5UWI8</accession>
<dbReference type="PROSITE" id="PS50850">
    <property type="entry name" value="MFS"/>
    <property type="match status" value="1"/>
</dbReference>
<proteinExistence type="inferred from homology"/>
<evidence type="ECO:0000256" key="7">
    <source>
        <dbReference type="ARBA" id="ARBA00023136"/>
    </source>
</evidence>
<dbReference type="RefSeq" id="WP_284365808.1">
    <property type="nucleotide sequence ID" value="NZ_BSNI01000002.1"/>
</dbReference>
<evidence type="ECO:0000256" key="1">
    <source>
        <dbReference type="ARBA" id="ARBA00003279"/>
    </source>
</evidence>
<evidence type="ECO:0000256" key="8">
    <source>
        <dbReference type="SAM" id="Phobius"/>
    </source>
</evidence>
<name>A0ABQ5UWI8_9HYPH</name>
<dbReference type="PANTHER" id="PTHR23504">
    <property type="entry name" value="MAJOR FACILITATOR SUPERFAMILY DOMAIN-CONTAINING PROTEIN 10"/>
    <property type="match status" value="1"/>
</dbReference>
<dbReference type="PRINTS" id="PR01035">
    <property type="entry name" value="TCRTETA"/>
</dbReference>
<dbReference type="Proteomes" id="UP001161405">
    <property type="component" value="Unassembled WGS sequence"/>
</dbReference>
<dbReference type="Pfam" id="PF07690">
    <property type="entry name" value="MFS_1"/>
    <property type="match status" value="1"/>
</dbReference>
<sequence length="422" mass="44734">MTAVKNPRLALIFILVTVFIDILGLGIIVPVLPGLLEELTAEKVSSAAAYGGFLISAYALMQFIFSPILGNLSDRFGRRPVLLASLLGLTLDYLLMGFAPTIVWLFIGRIVAGIMGAAISTATAYIADISPKEKRAQNFGLIGAAVGAGFIIGPAIGGQLGEFGTRVPFFAAAGVAFLNLIYGYFVLPESLGMRKRRRFDVKRANPLGTILSLKQFPFVISFLGVLFFFSLAGQAYPSIWSFFTIERFQWSPGQIGISLSVFGIMFAVVQGGLMRPAIKFFGELWTVVLGLAFAAIGFFGMAFIDTAVGLYIFLLPGALGGFVGPGLNGLMSNRVADNAQGELQGGVNAVNSITAILGPLAATQLFAYFTMSPNAPAYFPGVAFFAAGIAILVGSAIFFQATVRSGLFSKKNKSAKTGEAEN</sequence>
<dbReference type="EMBL" id="BSNI01000002">
    <property type="protein sequence ID" value="GLQ18756.1"/>
    <property type="molecule type" value="Genomic_DNA"/>
</dbReference>
<evidence type="ECO:0000256" key="4">
    <source>
        <dbReference type="ARBA" id="ARBA00022448"/>
    </source>
</evidence>
<feature type="transmembrane region" description="Helical" evidence="8">
    <location>
        <begin position="253"/>
        <end position="272"/>
    </location>
</feature>
<dbReference type="InterPro" id="IPR011701">
    <property type="entry name" value="MFS"/>
</dbReference>
<dbReference type="SUPFAM" id="SSF103473">
    <property type="entry name" value="MFS general substrate transporter"/>
    <property type="match status" value="1"/>
</dbReference>
<feature type="transmembrane region" description="Helical" evidence="8">
    <location>
        <begin position="106"/>
        <end position="127"/>
    </location>
</feature>
<comment type="function">
    <text evidence="1">Resistance to tetracycline by an active tetracycline efflux. This is an energy-dependent process that decreases the accumulation of the antibiotic in whole cells. This protein functions as a metal-tetracycline/H(+) antiporter.</text>
</comment>
<feature type="transmembrane region" description="Helical" evidence="8">
    <location>
        <begin position="310"/>
        <end position="330"/>
    </location>
</feature>
<reference evidence="10" key="2">
    <citation type="submission" date="2023-01" db="EMBL/GenBank/DDBJ databases">
        <title>Draft genome sequence of Maritalea porphyrae strain NBRC 107169.</title>
        <authorList>
            <person name="Sun Q."/>
            <person name="Mori K."/>
        </authorList>
    </citation>
    <scope>NUCLEOTIDE SEQUENCE</scope>
    <source>
        <strain evidence="10">NBRC 107169</strain>
    </source>
</reference>
<keyword evidence="11" id="KW-1185">Reference proteome</keyword>
<keyword evidence="5 8" id="KW-0812">Transmembrane</keyword>
<dbReference type="CDD" id="cd17388">
    <property type="entry name" value="MFS_TetA"/>
    <property type="match status" value="1"/>
</dbReference>
<comment type="similarity">
    <text evidence="3">Belongs to the major facilitator superfamily. TCR/Tet family.</text>
</comment>
<dbReference type="InterPro" id="IPR005829">
    <property type="entry name" value="Sugar_transporter_CS"/>
</dbReference>
<dbReference type="InterPro" id="IPR020846">
    <property type="entry name" value="MFS_dom"/>
</dbReference>
<feature type="transmembrane region" description="Helical" evidence="8">
    <location>
        <begin position="169"/>
        <end position="187"/>
    </location>
</feature>
<dbReference type="InterPro" id="IPR001958">
    <property type="entry name" value="Tet-R_TetA/multi-R_MdtG-like"/>
</dbReference>
<keyword evidence="6 8" id="KW-1133">Transmembrane helix</keyword>
<comment type="caution">
    <text evidence="10">The sequence shown here is derived from an EMBL/GenBank/DDBJ whole genome shotgun (WGS) entry which is preliminary data.</text>
</comment>
<reference evidence="10" key="1">
    <citation type="journal article" date="2014" name="Int. J. Syst. Evol. Microbiol.">
        <title>Complete genome of a new Firmicutes species belonging to the dominant human colonic microbiota ('Ruminococcus bicirculans') reveals two chromosomes and a selective capacity to utilize plant glucans.</title>
        <authorList>
            <consortium name="NISC Comparative Sequencing Program"/>
            <person name="Wegmann U."/>
            <person name="Louis P."/>
            <person name="Goesmann A."/>
            <person name="Henrissat B."/>
            <person name="Duncan S.H."/>
            <person name="Flint H.J."/>
        </authorList>
    </citation>
    <scope>NUCLEOTIDE SEQUENCE</scope>
    <source>
        <strain evidence="10">NBRC 107169</strain>
    </source>
</reference>
<feature type="transmembrane region" description="Helical" evidence="8">
    <location>
        <begin position="350"/>
        <end position="371"/>
    </location>
</feature>
<evidence type="ECO:0000256" key="2">
    <source>
        <dbReference type="ARBA" id="ARBA00004141"/>
    </source>
</evidence>
<evidence type="ECO:0000256" key="3">
    <source>
        <dbReference type="ARBA" id="ARBA00007520"/>
    </source>
</evidence>
<evidence type="ECO:0000256" key="6">
    <source>
        <dbReference type="ARBA" id="ARBA00022989"/>
    </source>
</evidence>
<evidence type="ECO:0000256" key="5">
    <source>
        <dbReference type="ARBA" id="ARBA00022692"/>
    </source>
</evidence>
<organism evidence="10 11">
    <name type="scientific">Maritalea porphyrae</name>
    <dbReference type="NCBI Taxonomy" id="880732"/>
    <lineage>
        <taxon>Bacteria</taxon>
        <taxon>Pseudomonadati</taxon>
        <taxon>Pseudomonadota</taxon>
        <taxon>Alphaproteobacteria</taxon>
        <taxon>Hyphomicrobiales</taxon>
        <taxon>Devosiaceae</taxon>
        <taxon>Maritalea</taxon>
    </lineage>
</organism>
<dbReference type="PROSITE" id="PS00216">
    <property type="entry name" value="SUGAR_TRANSPORT_1"/>
    <property type="match status" value="1"/>
</dbReference>
<protein>
    <submittedName>
        <fullName evidence="10">Tetracycline resistance MFS efflux pump</fullName>
    </submittedName>
</protein>
<evidence type="ECO:0000259" key="9">
    <source>
        <dbReference type="PROSITE" id="PS50850"/>
    </source>
</evidence>
<feature type="transmembrane region" description="Helical" evidence="8">
    <location>
        <begin position="284"/>
        <end position="304"/>
    </location>
</feature>
<keyword evidence="4" id="KW-0813">Transport</keyword>
<feature type="domain" description="Major facilitator superfamily (MFS) profile" evidence="9">
    <location>
        <begin position="10"/>
        <end position="406"/>
    </location>
</feature>
<dbReference type="Gene3D" id="1.20.1250.20">
    <property type="entry name" value="MFS general substrate transporter like domains"/>
    <property type="match status" value="1"/>
</dbReference>
<keyword evidence="7 8" id="KW-0472">Membrane</keyword>
<feature type="transmembrane region" description="Helical" evidence="8">
    <location>
        <begin position="207"/>
        <end position="233"/>
    </location>
</feature>
<feature type="transmembrane region" description="Helical" evidence="8">
    <location>
        <begin position="48"/>
        <end position="69"/>
    </location>
</feature>
<dbReference type="PANTHER" id="PTHR23504:SF15">
    <property type="entry name" value="MAJOR FACILITATOR SUPERFAMILY (MFS) PROFILE DOMAIN-CONTAINING PROTEIN"/>
    <property type="match status" value="1"/>
</dbReference>
<evidence type="ECO:0000313" key="10">
    <source>
        <dbReference type="EMBL" id="GLQ18756.1"/>
    </source>
</evidence>
<feature type="transmembrane region" description="Helical" evidence="8">
    <location>
        <begin position="377"/>
        <end position="403"/>
    </location>
</feature>
<feature type="transmembrane region" description="Helical" evidence="8">
    <location>
        <begin position="139"/>
        <end position="157"/>
    </location>
</feature>
<comment type="subcellular location">
    <subcellularLocation>
        <location evidence="2">Membrane</location>
        <topology evidence="2">Multi-pass membrane protein</topology>
    </subcellularLocation>
</comment>
<gene>
    <name evidence="10" type="ORF">GCM10007879_30050</name>
</gene>